<reference evidence="1" key="1">
    <citation type="submission" date="2023-07" db="EMBL/GenBank/DDBJ databases">
        <title>draft genome sequence of fig (Ficus carica).</title>
        <authorList>
            <person name="Takahashi T."/>
            <person name="Nishimura K."/>
        </authorList>
    </citation>
    <scope>NUCLEOTIDE SEQUENCE</scope>
</reference>
<evidence type="ECO:0000313" key="2">
    <source>
        <dbReference type="Proteomes" id="UP001187192"/>
    </source>
</evidence>
<gene>
    <name evidence="1" type="ORF">TIFTF001_024893</name>
</gene>
<dbReference type="Proteomes" id="UP001187192">
    <property type="component" value="Unassembled WGS sequence"/>
</dbReference>
<evidence type="ECO:0000313" key="1">
    <source>
        <dbReference type="EMBL" id="GMN55779.1"/>
    </source>
</evidence>
<dbReference type="Gramene" id="FCD_00018994-RA">
    <property type="protein sequence ID" value="FCD_00018994-RA:cds"/>
    <property type="gene ID" value="FCD_00018994"/>
</dbReference>
<comment type="caution">
    <text evidence="1">The sequence shown here is derived from an EMBL/GenBank/DDBJ whole genome shotgun (WGS) entry which is preliminary data.</text>
</comment>
<keyword evidence="2" id="KW-1185">Reference proteome</keyword>
<dbReference type="AlphaFoldDB" id="A0AA88DKG4"/>
<protein>
    <submittedName>
        <fullName evidence="1">Uncharacterized protein</fullName>
    </submittedName>
</protein>
<proteinExistence type="predicted"/>
<dbReference type="EMBL" id="BTGU01000059">
    <property type="protein sequence ID" value="GMN55779.1"/>
    <property type="molecule type" value="Genomic_DNA"/>
</dbReference>
<name>A0AA88DKG4_FICCA</name>
<organism evidence="1 2">
    <name type="scientific">Ficus carica</name>
    <name type="common">Common fig</name>
    <dbReference type="NCBI Taxonomy" id="3494"/>
    <lineage>
        <taxon>Eukaryota</taxon>
        <taxon>Viridiplantae</taxon>
        <taxon>Streptophyta</taxon>
        <taxon>Embryophyta</taxon>
        <taxon>Tracheophyta</taxon>
        <taxon>Spermatophyta</taxon>
        <taxon>Magnoliopsida</taxon>
        <taxon>eudicotyledons</taxon>
        <taxon>Gunneridae</taxon>
        <taxon>Pentapetalae</taxon>
        <taxon>rosids</taxon>
        <taxon>fabids</taxon>
        <taxon>Rosales</taxon>
        <taxon>Moraceae</taxon>
        <taxon>Ficeae</taxon>
        <taxon>Ficus</taxon>
    </lineage>
</organism>
<sequence>MSTLFMEERKSCFYPILVPRNSEVARVFPTYQHLAMVPNLSPQSAWIKTNFHLASLLFPFDSAIHTRASWPTRGSCPKSTHHNGEAAMP</sequence>
<accession>A0AA88DKG4</accession>